<keyword evidence="2" id="KW-1185">Reference proteome</keyword>
<dbReference type="Proteomes" id="UP000789901">
    <property type="component" value="Unassembled WGS sequence"/>
</dbReference>
<comment type="caution">
    <text evidence="1">The sequence shown here is derived from an EMBL/GenBank/DDBJ whole genome shotgun (WGS) entry which is preliminary data.</text>
</comment>
<name>A0ABN7WSS9_GIGMA</name>
<protein>
    <submittedName>
        <fullName evidence="1">35466_t:CDS:1</fullName>
    </submittedName>
</protein>
<sequence>GCGSARLGISQLTNGTEPGYYGAKEINQLSYHKPLVELSQPFASLRP</sequence>
<proteinExistence type="predicted"/>
<gene>
    <name evidence="1" type="ORF">GMARGA_LOCUS34679</name>
</gene>
<reference evidence="1 2" key="1">
    <citation type="submission" date="2021-06" db="EMBL/GenBank/DDBJ databases">
        <authorList>
            <person name="Kallberg Y."/>
            <person name="Tangrot J."/>
            <person name="Rosling A."/>
        </authorList>
    </citation>
    <scope>NUCLEOTIDE SEQUENCE [LARGE SCALE GENOMIC DNA]</scope>
    <source>
        <strain evidence="1 2">120-4 pot B 10/14</strain>
    </source>
</reference>
<evidence type="ECO:0000313" key="1">
    <source>
        <dbReference type="EMBL" id="CAG8839947.1"/>
    </source>
</evidence>
<evidence type="ECO:0000313" key="2">
    <source>
        <dbReference type="Proteomes" id="UP000789901"/>
    </source>
</evidence>
<feature type="non-terminal residue" evidence="1">
    <location>
        <position position="1"/>
    </location>
</feature>
<dbReference type="EMBL" id="CAJVQB010061644">
    <property type="protein sequence ID" value="CAG8839947.1"/>
    <property type="molecule type" value="Genomic_DNA"/>
</dbReference>
<feature type="non-terminal residue" evidence="1">
    <location>
        <position position="47"/>
    </location>
</feature>
<accession>A0ABN7WSS9</accession>
<organism evidence="1 2">
    <name type="scientific">Gigaspora margarita</name>
    <dbReference type="NCBI Taxonomy" id="4874"/>
    <lineage>
        <taxon>Eukaryota</taxon>
        <taxon>Fungi</taxon>
        <taxon>Fungi incertae sedis</taxon>
        <taxon>Mucoromycota</taxon>
        <taxon>Glomeromycotina</taxon>
        <taxon>Glomeromycetes</taxon>
        <taxon>Diversisporales</taxon>
        <taxon>Gigasporaceae</taxon>
        <taxon>Gigaspora</taxon>
    </lineage>
</organism>